<dbReference type="EMBL" id="RBIG01000001">
    <property type="protein sequence ID" value="RKQ73010.1"/>
    <property type="molecule type" value="Genomic_DNA"/>
</dbReference>
<dbReference type="Proteomes" id="UP000277424">
    <property type="component" value="Unassembled WGS sequence"/>
</dbReference>
<dbReference type="PANTHER" id="PTHR33909:SF1">
    <property type="entry name" value="SEC TRANSLOCON ACCESSORY COMPLEX SUBUNIT YAJC"/>
    <property type="match status" value="1"/>
</dbReference>
<proteinExistence type="inferred from homology"/>
<evidence type="ECO:0000256" key="2">
    <source>
        <dbReference type="ARBA" id="ARBA00004162"/>
    </source>
</evidence>
<feature type="transmembrane region" description="Helical" evidence="14">
    <location>
        <begin position="16"/>
        <end position="35"/>
    </location>
</feature>
<dbReference type="PRINTS" id="PR01853">
    <property type="entry name" value="YAJCTRNLCASE"/>
</dbReference>
<keyword evidence="6" id="KW-0813">Transport</keyword>
<evidence type="ECO:0000256" key="5">
    <source>
        <dbReference type="ARBA" id="ARBA00014962"/>
    </source>
</evidence>
<dbReference type="PANTHER" id="PTHR33909">
    <property type="entry name" value="SEC TRANSLOCON ACCESSORY COMPLEX SUBUNIT YAJC"/>
    <property type="match status" value="1"/>
</dbReference>
<sequence>MLISPAYAQAAGGGDFVVSLLPLVLIFVVFYFLLIRPQQKKVKAHKEMLSNIRRGDRVVTNGGIIGSVTRVNDDNELTLEIAEGVRVRAVRAMVADVLAKTEPAKAASDDDEDEEASAEAPRKRTSRSRAKPAETKPAETKPTETGSTEAP</sequence>
<evidence type="ECO:0000256" key="1">
    <source>
        <dbReference type="ARBA" id="ARBA00002061"/>
    </source>
</evidence>
<accession>A0A420WPU7</accession>
<protein>
    <recommendedName>
        <fullName evidence="5">Sec translocon accessory complex subunit YajC</fullName>
    </recommendedName>
</protein>
<keyword evidence="10 14" id="KW-1133">Transmembrane helix</keyword>
<evidence type="ECO:0000313" key="16">
    <source>
        <dbReference type="Proteomes" id="UP000277424"/>
    </source>
</evidence>
<evidence type="ECO:0000256" key="7">
    <source>
        <dbReference type="ARBA" id="ARBA00022475"/>
    </source>
</evidence>
<feature type="region of interest" description="Disordered" evidence="13">
    <location>
        <begin position="101"/>
        <end position="151"/>
    </location>
</feature>
<dbReference type="Pfam" id="PF02699">
    <property type="entry name" value="YajC"/>
    <property type="match status" value="1"/>
</dbReference>
<comment type="function">
    <text evidence="1">The SecYEG-SecDF-YajC-YidC holo-translocon (HTL) protein secretase/insertase is a supercomplex required for protein secretion, insertion of proteins into membranes, and assembly of membrane protein complexes. While the SecYEG complex is essential for assembly of a number of proteins and complexes, the SecDF-YajC-YidC subcomplex facilitates these functions.</text>
</comment>
<comment type="similarity">
    <text evidence="3">Belongs to the YajC family.</text>
</comment>
<keyword evidence="12 14" id="KW-0472">Membrane</keyword>
<name>A0A420WPU7_9PROT</name>
<reference evidence="15 16" key="1">
    <citation type="submission" date="2018-10" db="EMBL/GenBank/DDBJ databases">
        <title>Comparative analysis of microorganisms from saline springs in Andes Mountain Range, Colombia.</title>
        <authorList>
            <person name="Rubin E."/>
        </authorList>
    </citation>
    <scope>NUCLEOTIDE SEQUENCE [LARGE SCALE GENOMIC DNA]</scope>
    <source>
        <strain evidence="15 16">USBA 36</strain>
    </source>
</reference>
<organism evidence="15 16">
    <name type="scientific">Oceanibaculum indicum</name>
    <dbReference type="NCBI Taxonomy" id="526216"/>
    <lineage>
        <taxon>Bacteria</taxon>
        <taxon>Pseudomonadati</taxon>
        <taxon>Pseudomonadota</taxon>
        <taxon>Alphaproteobacteria</taxon>
        <taxon>Rhodospirillales</taxon>
        <taxon>Oceanibaculaceae</taxon>
        <taxon>Oceanibaculum</taxon>
    </lineage>
</organism>
<comment type="caution">
    <text evidence="15">The sequence shown here is derived from an EMBL/GenBank/DDBJ whole genome shotgun (WGS) entry which is preliminary data.</text>
</comment>
<dbReference type="NCBIfam" id="TIGR00739">
    <property type="entry name" value="yajC"/>
    <property type="match status" value="1"/>
</dbReference>
<evidence type="ECO:0000256" key="13">
    <source>
        <dbReference type="SAM" id="MobiDB-lite"/>
    </source>
</evidence>
<comment type="subcellular location">
    <subcellularLocation>
        <location evidence="2">Cell membrane</location>
        <topology evidence="2">Single-pass membrane protein</topology>
    </subcellularLocation>
</comment>
<dbReference type="AlphaFoldDB" id="A0A420WPU7"/>
<feature type="compositionally biased region" description="Basic and acidic residues" evidence="13">
    <location>
        <begin position="131"/>
        <end position="142"/>
    </location>
</feature>
<evidence type="ECO:0000256" key="4">
    <source>
        <dbReference type="ARBA" id="ARBA00011718"/>
    </source>
</evidence>
<dbReference type="GO" id="GO:0005886">
    <property type="term" value="C:plasma membrane"/>
    <property type="evidence" value="ECO:0007669"/>
    <property type="project" value="UniProtKB-SubCell"/>
</dbReference>
<evidence type="ECO:0000256" key="10">
    <source>
        <dbReference type="ARBA" id="ARBA00022989"/>
    </source>
</evidence>
<keyword evidence="9" id="KW-0653">Protein transport</keyword>
<evidence type="ECO:0000256" key="14">
    <source>
        <dbReference type="SAM" id="Phobius"/>
    </source>
</evidence>
<evidence type="ECO:0000313" key="15">
    <source>
        <dbReference type="EMBL" id="RKQ73010.1"/>
    </source>
</evidence>
<keyword evidence="8 14" id="KW-0812">Transmembrane</keyword>
<dbReference type="OrthoDB" id="9811406at2"/>
<dbReference type="RefSeq" id="WP_121217715.1">
    <property type="nucleotide sequence ID" value="NZ_RBIG01000001.1"/>
</dbReference>
<evidence type="ECO:0000256" key="6">
    <source>
        <dbReference type="ARBA" id="ARBA00022448"/>
    </source>
</evidence>
<evidence type="ECO:0000256" key="11">
    <source>
        <dbReference type="ARBA" id="ARBA00023010"/>
    </source>
</evidence>
<keyword evidence="7" id="KW-1003">Cell membrane</keyword>
<evidence type="ECO:0000256" key="12">
    <source>
        <dbReference type="ARBA" id="ARBA00023136"/>
    </source>
</evidence>
<evidence type="ECO:0000256" key="3">
    <source>
        <dbReference type="ARBA" id="ARBA00006742"/>
    </source>
</evidence>
<evidence type="ECO:0000256" key="8">
    <source>
        <dbReference type="ARBA" id="ARBA00022692"/>
    </source>
</evidence>
<dbReference type="GO" id="GO:0015031">
    <property type="term" value="P:protein transport"/>
    <property type="evidence" value="ECO:0007669"/>
    <property type="project" value="UniProtKB-KW"/>
</dbReference>
<evidence type="ECO:0000256" key="9">
    <source>
        <dbReference type="ARBA" id="ARBA00022927"/>
    </source>
</evidence>
<gene>
    <name evidence="15" type="ORF">BCL74_0780</name>
</gene>
<dbReference type="SMART" id="SM01323">
    <property type="entry name" value="YajC"/>
    <property type="match status" value="1"/>
</dbReference>
<dbReference type="InterPro" id="IPR003849">
    <property type="entry name" value="Preprotein_translocase_YajC"/>
</dbReference>
<keyword evidence="11" id="KW-0811">Translocation</keyword>
<comment type="subunit">
    <text evidence="4">Part of the SecDF-YidC-YajC translocase complex. The SecDF-YidC-YajC translocase forms a supercomplex with SecYEG, called the holo-translocon (HTL).</text>
</comment>